<keyword evidence="1" id="KW-1133">Transmembrane helix</keyword>
<dbReference type="Proteomes" id="UP000676169">
    <property type="component" value="Chromosome"/>
</dbReference>
<feature type="transmembrane region" description="Helical" evidence="1">
    <location>
        <begin position="81"/>
        <end position="102"/>
    </location>
</feature>
<accession>A0A975G993</accession>
<feature type="transmembrane region" description="Helical" evidence="1">
    <location>
        <begin position="12"/>
        <end position="31"/>
    </location>
</feature>
<gene>
    <name evidence="2" type="ORF">KBB96_00765</name>
</gene>
<evidence type="ECO:0000256" key="1">
    <source>
        <dbReference type="SAM" id="Phobius"/>
    </source>
</evidence>
<dbReference type="RefSeq" id="WP_211631583.1">
    <property type="nucleotide sequence ID" value="NZ_CP073100.1"/>
</dbReference>
<keyword evidence="1" id="KW-0812">Transmembrane</keyword>
<reference evidence="2" key="1">
    <citation type="submission" date="2021-04" db="EMBL/GenBank/DDBJ databases">
        <title>Luteolibacter sp. 32A isolated from the skin of an Anderson's salamander (Ambystoma andersonii).</title>
        <authorList>
            <person name="Spergser J."/>
            <person name="Busse H.-J."/>
        </authorList>
    </citation>
    <scope>NUCLEOTIDE SEQUENCE</scope>
    <source>
        <strain evidence="2">32A</strain>
    </source>
</reference>
<name>A0A975G993_9BACT</name>
<organism evidence="2 3">
    <name type="scientific">Luteolibacter ambystomatis</name>
    <dbReference type="NCBI Taxonomy" id="2824561"/>
    <lineage>
        <taxon>Bacteria</taxon>
        <taxon>Pseudomonadati</taxon>
        <taxon>Verrucomicrobiota</taxon>
        <taxon>Verrucomicrobiia</taxon>
        <taxon>Verrucomicrobiales</taxon>
        <taxon>Verrucomicrobiaceae</taxon>
        <taxon>Luteolibacter</taxon>
    </lineage>
</organism>
<dbReference type="KEGG" id="lamb:KBB96_00765"/>
<dbReference type="EMBL" id="CP073100">
    <property type="protein sequence ID" value="QUE51444.1"/>
    <property type="molecule type" value="Genomic_DNA"/>
</dbReference>
<evidence type="ECO:0000313" key="3">
    <source>
        <dbReference type="Proteomes" id="UP000676169"/>
    </source>
</evidence>
<evidence type="ECO:0000313" key="2">
    <source>
        <dbReference type="EMBL" id="QUE51444.1"/>
    </source>
</evidence>
<protein>
    <submittedName>
        <fullName evidence="2">Uncharacterized protein</fullName>
    </submittedName>
</protein>
<proteinExistence type="predicted"/>
<keyword evidence="1" id="KW-0472">Membrane</keyword>
<keyword evidence="3" id="KW-1185">Reference proteome</keyword>
<feature type="transmembrane region" description="Helical" evidence="1">
    <location>
        <begin position="51"/>
        <end position="69"/>
    </location>
</feature>
<dbReference type="AlphaFoldDB" id="A0A975G993"/>
<sequence length="120" mass="13022">MTAALPTTRIVMVQILVICIGICSTTVALRIHNYPSAQEDWNVCSVAVRKAGWLLLAIPAAWALCTTRFEAKGHGPWTTRWTIATGVLTIAGLAWFLGWTALEPVIWHVQPLQTLDGGAA</sequence>